<sequence length="147" mass="16078">MPPQAELIWRIELTGTRNFSCRGGLEFGPALGVAEGELDGLECKLWYESPFLGKAVCIHPSDGREVGHSTLDTTVKGAVFVLPAPNTKEDDAWGRFKITTEGVLAPANYMVRYNTSGGVHPKQCTAKPGEWQLVPFTATYDGYLCQE</sequence>
<protein>
    <submittedName>
        <fullName evidence="1">Uncharacterized protein</fullName>
    </submittedName>
</protein>
<dbReference type="Proteomes" id="UP001205105">
    <property type="component" value="Unassembled WGS sequence"/>
</dbReference>
<gene>
    <name evidence="1" type="ORF">COHA_004831</name>
</gene>
<dbReference type="EMBL" id="JADXDR010000063">
    <property type="protein sequence ID" value="KAI7841436.1"/>
    <property type="molecule type" value="Genomic_DNA"/>
</dbReference>
<comment type="caution">
    <text evidence="1">The sequence shown here is derived from an EMBL/GenBank/DDBJ whole genome shotgun (WGS) entry which is preliminary data.</text>
</comment>
<organism evidence="1 2">
    <name type="scientific">Chlorella ohadii</name>
    <dbReference type="NCBI Taxonomy" id="2649997"/>
    <lineage>
        <taxon>Eukaryota</taxon>
        <taxon>Viridiplantae</taxon>
        <taxon>Chlorophyta</taxon>
        <taxon>core chlorophytes</taxon>
        <taxon>Trebouxiophyceae</taxon>
        <taxon>Chlorellales</taxon>
        <taxon>Chlorellaceae</taxon>
        <taxon>Chlorella clade</taxon>
        <taxon>Chlorella</taxon>
    </lineage>
</organism>
<dbReference type="AlphaFoldDB" id="A0AAD5DQV3"/>
<evidence type="ECO:0000313" key="2">
    <source>
        <dbReference type="Proteomes" id="UP001205105"/>
    </source>
</evidence>
<name>A0AAD5DQV3_9CHLO</name>
<keyword evidence="2" id="KW-1185">Reference proteome</keyword>
<proteinExistence type="predicted"/>
<evidence type="ECO:0000313" key="1">
    <source>
        <dbReference type="EMBL" id="KAI7841436.1"/>
    </source>
</evidence>
<accession>A0AAD5DQV3</accession>
<reference evidence="1" key="1">
    <citation type="submission" date="2020-11" db="EMBL/GenBank/DDBJ databases">
        <title>Chlorella ohadii genome sequencing and assembly.</title>
        <authorList>
            <person name="Murik O."/>
            <person name="Treves H."/>
            <person name="Kedem I."/>
            <person name="Shotland Y."/>
            <person name="Kaplan A."/>
        </authorList>
    </citation>
    <scope>NUCLEOTIDE SEQUENCE</scope>
    <source>
        <strain evidence="1">1</strain>
    </source>
</reference>